<evidence type="ECO:0000313" key="2">
    <source>
        <dbReference type="EMBL" id="KIM78056.1"/>
    </source>
</evidence>
<gene>
    <name evidence="2" type="ORF">PILCRDRAFT_824769</name>
</gene>
<proteinExistence type="predicted"/>
<dbReference type="HOGENOM" id="CLU_2503972_0_0_1"/>
<evidence type="ECO:0000256" key="1">
    <source>
        <dbReference type="SAM" id="SignalP"/>
    </source>
</evidence>
<feature type="signal peptide" evidence="1">
    <location>
        <begin position="1"/>
        <end position="21"/>
    </location>
</feature>
<sequence>MQDPAFGCMFHTWIHVWCVVGSIGDLCRDWLAIWIREVNGQGMSWYRGYEGNGQVGSRYPDRHPAAITSHLRTLPQVASSFHLPVD</sequence>
<reference evidence="2 3" key="1">
    <citation type="submission" date="2014-04" db="EMBL/GenBank/DDBJ databases">
        <authorList>
            <consortium name="DOE Joint Genome Institute"/>
            <person name="Kuo A."/>
            <person name="Tarkka M."/>
            <person name="Buscot F."/>
            <person name="Kohler A."/>
            <person name="Nagy L.G."/>
            <person name="Floudas D."/>
            <person name="Copeland A."/>
            <person name="Barry K.W."/>
            <person name="Cichocki N."/>
            <person name="Veneault-Fourrey C."/>
            <person name="LaButti K."/>
            <person name="Lindquist E.A."/>
            <person name="Lipzen A."/>
            <person name="Lundell T."/>
            <person name="Morin E."/>
            <person name="Murat C."/>
            <person name="Sun H."/>
            <person name="Tunlid A."/>
            <person name="Henrissat B."/>
            <person name="Grigoriev I.V."/>
            <person name="Hibbett D.S."/>
            <person name="Martin F."/>
            <person name="Nordberg H.P."/>
            <person name="Cantor M.N."/>
            <person name="Hua S.X."/>
        </authorList>
    </citation>
    <scope>NUCLEOTIDE SEQUENCE [LARGE SCALE GENOMIC DNA]</scope>
    <source>
        <strain evidence="2 3">F 1598</strain>
    </source>
</reference>
<evidence type="ECO:0000313" key="3">
    <source>
        <dbReference type="Proteomes" id="UP000054166"/>
    </source>
</evidence>
<accession>A0A0C3FDS2</accession>
<dbReference type="AlphaFoldDB" id="A0A0C3FDS2"/>
<dbReference type="EMBL" id="KN833019">
    <property type="protein sequence ID" value="KIM78056.1"/>
    <property type="molecule type" value="Genomic_DNA"/>
</dbReference>
<feature type="non-terminal residue" evidence="2">
    <location>
        <position position="86"/>
    </location>
</feature>
<protein>
    <submittedName>
        <fullName evidence="2">Uncharacterized protein</fullName>
    </submittedName>
</protein>
<organism evidence="2 3">
    <name type="scientific">Piloderma croceum (strain F 1598)</name>
    <dbReference type="NCBI Taxonomy" id="765440"/>
    <lineage>
        <taxon>Eukaryota</taxon>
        <taxon>Fungi</taxon>
        <taxon>Dikarya</taxon>
        <taxon>Basidiomycota</taxon>
        <taxon>Agaricomycotina</taxon>
        <taxon>Agaricomycetes</taxon>
        <taxon>Agaricomycetidae</taxon>
        <taxon>Atheliales</taxon>
        <taxon>Atheliaceae</taxon>
        <taxon>Piloderma</taxon>
    </lineage>
</organism>
<keyword evidence="3" id="KW-1185">Reference proteome</keyword>
<dbReference type="Proteomes" id="UP000054166">
    <property type="component" value="Unassembled WGS sequence"/>
</dbReference>
<keyword evidence="1" id="KW-0732">Signal</keyword>
<name>A0A0C3FDS2_PILCF</name>
<feature type="chain" id="PRO_5002164331" evidence="1">
    <location>
        <begin position="22"/>
        <end position="86"/>
    </location>
</feature>
<reference evidence="3" key="2">
    <citation type="submission" date="2015-01" db="EMBL/GenBank/DDBJ databases">
        <title>Evolutionary Origins and Diversification of the Mycorrhizal Mutualists.</title>
        <authorList>
            <consortium name="DOE Joint Genome Institute"/>
            <consortium name="Mycorrhizal Genomics Consortium"/>
            <person name="Kohler A."/>
            <person name="Kuo A."/>
            <person name="Nagy L.G."/>
            <person name="Floudas D."/>
            <person name="Copeland A."/>
            <person name="Barry K.W."/>
            <person name="Cichocki N."/>
            <person name="Veneault-Fourrey C."/>
            <person name="LaButti K."/>
            <person name="Lindquist E.A."/>
            <person name="Lipzen A."/>
            <person name="Lundell T."/>
            <person name="Morin E."/>
            <person name="Murat C."/>
            <person name="Riley R."/>
            <person name="Ohm R."/>
            <person name="Sun H."/>
            <person name="Tunlid A."/>
            <person name="Henrissat B."/>
            <person name="Grigoriev I.V."/>
            <person name="Hibbett D.S."/>
            <person name="Martin F."/>
        </authorList>
    </citation>
    <scope>NUCLEOTIDE SEQUENCE [LARGE SCALE GENOMIC DNA]</scope>
    <source>
        <strain evidence="3">F 1598</strain>
    </source>
</reference>
<dbReference type="InParanoid" id="A0A0C3FDS2"/>